<organism evidence="3 4">
    <name type="scientific">Riccia sorocarpa</name>
    <dbReference type="NCBI Taxonomy" id="122646"/>
    <lineage>
        <taxon>Eukaryota</taxon>
        <taxon>Viridiplantae</taxon>
        <taxon>Streptophyta</taxon>
        <taxon>Embryophyta</taxon>
        <taxon>Marchantiophyta</taxon>
        <taxon>Marchantiopsida</taxon>
        <taxon>Marchantiidae</taxon>
        <taxon>Marchantiales</taxon>
        <taxon>Ricciaceae</taxon>
        <taxon>Riccia</taxon>
    </lineage>
</organism>
<accession>A0ABD3GYW8</accession>
<evidence type="ECO:0000256" key="1">
    <source>
        <dbReference type="SAM" id="MobiDB-lite"/>
    </source>
</evidence>
<evidence type="ECO:0000313" key="3">
    <source>
        <dbReference type="EMBL" id="KAL3683886.1"/>
    </source>
</evidence>
<gene>
    <name evidence="3" type="ORF">R1sor_001908</name>
</gene>
<dbReference type="InterPro" id="IPR026960">
    <property type="entry name" value="RVT-Znf"/>
</dbReference>
<dbReference type="AlphaFoldDB" id="A0ABD3GYW8"/>
<proteinExistence type="predicted"/>
<comment type="caution">
    <text evidence="3">The sequence shown here is derived from an EMBL/GenBank/DDBJ whole genome shotgun (WGS) entry which is preliminary data.</text>
</comment>
<reference evidence="3 4" key="1">
    <citation type="submission" date="2024-09" db="EMBL/GenBank/DDBJ databases">
        <title>Chromosome-scale assembly of Riccia sorocarpa.</title>
        <authorList>
            <person name="Paukszto L."/>
        </authorList>
    </citation>
    <scope>NUCLEOTIDE SEQUENCE [LARGE SCALE GENOMIC DNA]</scope>
    <source>
        <strain evidence="3">LP-2024</strain>
        <tissue evidence="3">Aerial parts of the thallus</tissue>
    </source>
</reference>
<feature type="region of interest" description="Disordered" evidence="1">
    <location>
        <begin position="437"/>
        <end position="480"/>
    </location>
</feature>
<dbReference type="Pfam" id="PF13966">
    <property type="entry name" value="zf-RVT"/>
    <property type="match status" value="1"/>
</dbReference>
<dbReference type="Proteomes" id="UP001633002">
    <property type="component" value="Unassembled WGS sequence"/>
</dbReference>
<sequence length="480" mass="56356">MLDKLEKKLKRRELHDARTWRLRSRERWLTEDEAPSRYFFAKMKARWAREDIDALEIQDGEVTTDREEIMEEIFEFYQALYEAEEDTVERREAREEVLELIVNKLSTEESDRISNIPNKEGGDAFKEVCKHTKEKKLSTCLELRTYIQGLNEEEVRCFLGVECDSPEAELARSWIRGAKIVGKSLAQIAGWYWIGGEKVTTTWDLPVKDWLKVIRGNPKTFRKLSARWGRQRETVVWMGRWKALWESKLLLKQKIWIWRVLHRGLATFHRIRKWGLSDGVCVGCGQDVETVEHMLWGCTRIRKRIEWLAFMITGEEFHASSFLDVLDVALKVQKKNLGPLLLLSEVSKLCWLERNALVFNGDRKEERLEATLAKVRLGAGIYLKRLKENDWIPMEEKMSEFWWRADRVLKEMKRRDEEVRGLCEVIEGWSDEHGAVVSDERNRVSSEDSISSREESSCNDSSLEGSQEDHSVEIENAEAR</sequence>
<dbReference type="EMBL" id="JBJQOH010000006">
    <property type="protein sequence ID" value="KAL3683886.1"/>
    <property type="molecule type" value="Genomic_DNA"/>
</dbReference>
<feature type="domain" description="Reverse transcriptase zinc-binding" evidence="2">
    <location>
        <begin position="238"/>
        <end position="300"/>
    </location>
</feature>
<feature type="compositionally biased region" description="Basic and acidic residues" evidence="1">
    <location>
        <begin position="467"/>
        <end position="480"/>
    </location>
</feature>
<feature type="compositionally biased region" description="Basic and acidic residues" evidence="1">
    <location>
        <begin position="437"/>
        <end position="456"/>
    </location>
</feature>
<protein>
    <recommendedName>
        <fullName evidence="2">Reverse transcriptase zinc-binding domain-containing protein</fullName>
    </recommendedName>
</protein>
<keyword evidence="4" id="KW-1185">Reference proteome</keyword>
<evidence type="ECO:0000259" key="2">
    <source>
        <dbReference type="Pfam" id="PF13966"/>
    </source>
</evidence>
<evidence type="ECO:0000313" key="4">
    <source>
        <dbReference type="Proteomes" id="UP001633002"/>
    </source>
</evidence>
<name>A0ABD3GYW8_9MARC</name>